<dbReference type="InterPro" id="IPR009057">
    <property type="entry name" value="Homeodomain-like_sf"/>
</dbReference>
<organism evidence="6 7">
    <name type="scientific">Candidatus Agrococcus pullicola</name>
    <dbReference type="NCBI Taxonomy" id="2838429"/>
    <lineage>
        <taxon>Bacteria</taxon>
        <taxon>Bacillati</taxon>
        <taxon>Actinomycetota</taxon>
        <taxon>Actinomycetes</taxon>
        <taxon>Micrococcales</taxon>
        <taxon>Microbacteriaceae</taxon>
        <taxon>Agrococcus</taxon>
    </lineage>
</organism>
<dbReference type="AlphaFoldDB" id="A0A9D1YXL9"/>
<evidence type="ECO:0000256" key="1">
    <source>
        <dbReference type="ARBA" id="ARBA00023015"/>
    </source>
</evidence>
<accession>A0A9D1YXL9</accession>
<reference evidence="6" key="1">
    <citation type="journal article" date="2021" name="PeerJ">
        <title>Extensive microbial diversity within the chicken gut microbiome revealed by metagenomics and culture.</title>
        <authorList>
            <person name="Gilroy R."/>
            <person name="Ravi A."/>
            <person name="Getino M."/>
            <person name="Pursley I."/>
            <person name="Horton D.L."/>
            <person name="Alikhan N.F."/>
            <person name="Baker D."/>
            <person name="Gharbi K."/>
            <person name="Hall N."/>
            <person name="Watson M."/>
            <person name="Adriaenssens E.M."/>
            <person name="Foster-Nyarko E."/>
            <person name="Jarju S."/>
            <person name="Secka A."/>
            <person name="Antonio M."/>
            <person name="Oren A."/>
            <person name="Chaudhuri R.R."/>
            <person name="La Ragione R."/>
            <person name="Hildebrand F."/>
            <person name="Pallen M.J."/>
        </authorList>
    </citation>
    <scope>NUCLEOTIDE SEQUENCE</scope>
    <source>
        <strain evidence="6">ChiGjej1B1-98</strain>
    </source>
</reference>
<dbReference type="InterPro" id="IPR001647">
    <property type="entry name" value="HTH_TetR"/>
</dbReference>
<dbReference type="Pfam" id="PF00440">
    <property type="entry name" value="TetR_N"/>
    <property type="match status" value="1"/>
</dbReference>
<dbReference type="Gene3D" id="1.10.357.10">
    <property type="entry name" value="Tetracycline Repressor, domain 2"/>
    <property type="match status" value="1"/>
</dbReference>
<dbReference type="PROSITE" id="PS50977">
    <property type="entry name" value="HTH_TETR_2"/>
    <property type="match status" value="1"/>
</dbReference>
<dbReference type="InterPro" id="IPR036271">
    <property type="entry name" value="Tet_transcr_reg_TetR-rel_C_sf"/>
</dbReference>
<evidence type="ECO:0000256" key="3">
    <source>
        <dbReference type="ARBA" id="ARBA00023163"/>
    </source>
</evidence>
<reference evidence="6" key="2">
    <citation type="submission" date="2021-04" db="EMBL/GenBank/DDBJ databases">
        <authorList>
            <person name="Gilroy R."/>
        </authorList>
    </citation>
    <scope>NUCLEOTIDE SEQUENCE</scope>
    <source>
        <strain evidence="6">ChiGjej1B1-98</strain>
    </source>
</reference>
<dbReference type="GO" id="GO:0003677">
    <property type="term" value="F:DNA binding"/>
    <property type="evidence" value="ECO:0007669"/>
    <property type="project" value="UniProtKB-UniRule"/>
</dbReference>
<keyword evidence="3" id="KW-0804">Transcription</keyword>
<evidence type="ECO:0000313" key="7">
    <source>
        <dbReference type="Proteomes" id="UP000824005"/>
    </source>
</evidence>
<keyword evidence="1" id="KW-0805">Transcription regulation</keyword>
<dbReference type="PANTHER" id="PTHR47506">
    <property type="entry name" value="TRANSCRIPTIONAL REGULATORY PROTEIN"/>
    <property type="match status" value="1"/>
</dbReference>
<comment type="caution">
    <text evidence="6">The sequence shown here is derived from an EMBL/GenBank/DDBJ whole genome shotgun (WGS) entry which is preliminary data.</text>
</comment>
<dbReference type="PANTHER" id="PTHR47506:SF1">
    <property type="entry name" value="HTH-TYPE TRANSCRIPTIONAL REGULATOR YJDC"/>
    <property type="match status" value="1"/>
</dbReference>
<dbReference type="Gene3D" id="1.10.10.60">
    <property type="entry name" value="Homeodomain-like"/>
    <property type="match status" value="1"/>
</dbReference>
<dbReference type="Proteomes" id="UP000824005">
    <property type="component" value="Unassembled WGS sequence"/>
</dbReference>
<evidence type="ECO:0000256" key="4">
    <source>
        <dbReference type="PROSITE-ProRule" id="PRU00335"/>
    </source>
</evidence>
<evidence type="ECO:0000313" key="6">
    <source>
        <dbReference type="EMBL" id="HIY67628.1"/>
    </source>
</evidence>
<dbReference type="SUPFAM" id="SSF48498">
    <property type="entry name" value="Tetracyclin repressor-like, C-terminal domain"/>
    <property type="match status" value="1"/>
</dbReference>
<keyword evidence="2 4" id="KW-0238">DNA-binding</keyword>
<feature type="DNA-binding region" description="H-T-H motif" evidence="4">
    <location>
        <begin position="34"/>
        <end position="53"/>
    </location>
</feature>
<sequence>MTSRPSGRPREFDPEQAVRDAARLFWRHGFSGTSTRMLTNELMISSSSLYAAFGSKASLFDAAVRTHIRRYALIYERAVQEENLGDVIRRLLIDSVVEFTGMEDEDAGCLTNSAAMADTSDTLNVRAFVGESQQKDEALLRARIERAVMDGEVPDYTDAVALSDLVQSLWHGLSVRANLGVERSELLGTAELACGVFERAFSATESDGRSGGA</sequence>
<dbReference type="EMBL" id="DXDC01000464">
    <property type="protein sequence ID" value="HIY67628.1"/>
    <property type="molecule type" value="Genomic_DNA"/>
</dbReference>
<name>A0A9D1YXL9_9MICO</name>
<dbReference type="SUPFAM" id="SSF46689">
    <property type="entry name" value="Homeodomain-like"/>
    <property type="match status" value="1"/>
</dbReference>
<proteinExistence type="predicted"/>
<protein>
    <submittedName>
        <fullName evidence="6">TetR/AcrR family transcriptional regulator</fullName>
    </submittedName>
</protein>
<gene>
    <name evidence="6" type="ORF">H9830_15290</name>
</gene>
<evidence type="ECO:0000259" key="5">
    <source>
        <dbReference type="PROSITE" id="PS50977"/>
    </source>
</evidence>
<evidence type="ECO:0000256" key="2">
    <source>
        <dbReference type="ARBA" id="ARBA00023125"/>
    </source>
</evidence>
<feature type="domain" description="HTH tetR-type" evidence="5">
    <location>
        <begin position="11"/>
        <end position="71"/>
    </location>
</feature>